<dbReference type="EMBL" id="SGPY01000008">
    <property type="protein sequence ID" value="MCL6370004.1"/>
    <property type="molecule type" value="Genomic_DNA"/>
</dbReference>
<organism evidence="2 4">
    <name type="scientific">Pectobacterium polaris</name>
    <dbReference type="NCBI Taxonomy" id="2042057"/>
    <lineage>
        <taxon>Bacteria</taxon>
        <taxon>Pseudomonadati</taxon>
        <taxon>Pseudomonadota</taxon>
        <taxon>Gammaproteobacteria</taxon>
        <taxon>Enterobacterales</taxon>
        <taxon>Pectobacteriaceae</taxon>
        <taxon>Pectobacterium</taxon>
    </lineage>
</organism>
<evidence type="ECO:0000313" key="4">
    <source>
        <dbReference type="Proteomes" id="UP001057360"/>
    </source>
</evidence>
<dbReference type="EMBL" id="SGPX01000008">
    <property type="protein sequence ID" value="MCL6352513.1"/>
    <property type="molecule type" value="Genomic_DNA"/>
</dbReference>
<sequence>MKTIARSVIGMTVISRIILISSVMPDAIHSKPTLGIASTNHKKKSLIITFRYRFAGNTPRLTFMYYRQQE</sequence>
<accession>A0AAW5GF10</accession>
<evidence type="ECO:0000313" key="1">
    <source>
        <dbReference type="EMBL" id="MCL6352513.1"/>
    </source>
</evidence>
<reference evidence="2" key="1">
    <citation type="submission" date="2019-02" db="EMBL/GenBank/DDBJ databases">
        <title>New Zealand Erwinia strains with phe-tRNA free attachment sites.</title>
        <authorList>
            <person name="Nunes-Leite L."/>
            <person name="Pitman A.R."/>
        </authorList>
    </citation>
    <scope>NUCLEOTIDE SEQUENCE</scope>
    <source>
        <strain evidence="2">Ec-140</strain>
        <strain evidence="1">Ec-143</strain>
    </source>
</reference>
<dbReference type="RefSeq" id="WP_174868809.1">
    <property type="nucleotide sequence ID" value="NZ_CABFUW010000005.1"/>
</dbReference>
<dbReference type="Proteomes" id="UP001055618">
    <property type="component" value="Unassembled WGS sequence"/>
</dbReference>
<proteinExistence type="predicted"/>
<dbReference type="AlphaFoldDB" id="A0AAW5GF10"/>
<name>A0AAW5GF10_9GAMM</name>
<dbReference type="Proteomes" id="UP001057360">
    <property type="component" value="Unassembled WGS sequence"/>
</dbReference>
<gene>
    <name evidence="1" type="ORF">EXT50_15210</name>
    <name evidence="2" type="ORF">EXT53_15715</name>
</gene>
<protein>
    <recommendedName>
        <fullName evidence="5">Secreted protein</fullName>
    </recommendedName>
</protein>
<evidence type="ECO:0008006" key="5">
    <source>
        <dbReference type="Google" id="ProtNLM"/>
    </source>
</evidence>
<evidence type="ECO:0000313" key="2">
    <source>
        <dbReference type="EMBL" id="MCL6370004.1"/>
    </source>
</evidence>
<keyword evidence="3" id="KW-1185">Reference proteome</keyword>
<comment type="caution">
    <text evidence="2">The sequence shown here is derived from an EMBL/GenBank/DDBJ whole genome shotgun (WGS) entry which is preliminary data.</text>
</comment>
<evidence type="ECO:0000313" key="3">
    <source>
        <dbReference type="Proteomes" id="UP001055618"/>
    </source>
</evidence>